<sequence length="135" mass="14333">MTTRIFNTQHSTATDAALLILRVAIGAWMLSKGLPKVEMLFSGPNTFPAVLGMSSQLSLALTLLAQIIGSLLILAGAATRFAALILLVNMLVAVVVAHANDPFAKAEPALHFLLVYVVLLLTGSGKFSVDYLIQK</sequence>
<accession>A0A4Z0PYB8</accession>
<feature type="transmembrane region" description="Helical" evidence="7">
    <location>
        <begin position="50"/>
        <end position="74"/>
    </location>
</feature>
<dbReference type="Pfam" id="PF07681">
    <property type="entry name" value="DoxX"/>
    <property type="match status" value="1"/>
</dbReference>
<dbReference type="PANTHER" id="PTHR33452">
    <property type="entry name" value="OXIDOREDUCTASE CATD-RELATED"/>
    <property type="match status" value="1"/>
</dbReference>
<keyword evidence="4 7" id="KW-0812">Transmembrane</keyword>
<gene>
    <name evidence="8" type="ORF">E5K02_23595</name>
</gene>
<dbReference type="OrthoDB" id="9813193at2"/>
<dbReference type="Proteomes" id="UP000298471">
    <property type="component" value="Unassembled WGS sequence"/>
</dbReference>
<evidence type="ECO:0000256" key="2">
    <source>
        <dbReference type="ARBA" id="ARBA00006679"/>
    </source>
</evidence>
<dbReference type="AlphaFoldDB" id="A0A4Z0PYB8"/>
<evidence type="ECO:0000256" key="5">
    <source>
        <dbReference type="ARBA" id="ARBA00022989"/>
    </source>
</evidence>
<evidence type="ECO:0000256" key="7">
    <source>
        <dbReference type="SAM" id="Phobius"/>
    </source>
</evidence>
<feature type="transmembrane region" description="Helical" evidence="7">
    <location>
        <begin position="111"/>
        <end position="133"/>
    </location>
</feature>
<protein>
    <submittedName>
        <fullName evidence="8">DoxX family protein</fullName>
    </submittedName>
</protein>
<evidence type="ECO:0000313" key="8">
    <source>
        <dbReference type="EMBL" id="TGE22717.1"/>
    </source>
</evidence>
<dbReference type="RefSeq" id="WP_135398629.1">
    <property type="nucleotide sequence ID" value="NZ_SRMB01000006.1"/>
</dbReference>
<dbReference type="PANTHER" id="PTHR33452:SF1">
    <property type="entry name" value="INNER MEMBRANE PROTEIN YPHA-RELATED"/>
    <property type="match status" value="1"/>
</dbReference>
<comment type="subcellular location">
    <subcellularLocation>
        <location evidence="1">Cell membrane</location>
        <topology evidence="1">Multi-pass membrane protein</topology>
    </subcellularLocation>
</comment>
<reference evidence="8 9" key="1">
    <citation type="submission" date="2019-04" db="EMBL/GenBank/DDBJ databases">
        <authorList>
            <person name="Feng G."/>
            <person name="Zhang J."/>
            <person name="Zhu H."/>
        </authorList>
    </citation>
    <scope>NUCLEOTIDE SEQUENCE [LARGE SCALE GENOMIC DNA]</scope>
    <source>
        <strain evidence="8 9">9PBR-1</strain>
    </source>
</reference>
<evidence type="ECO:0000256" key="3">
    <source>
        <dbReference type="ARBA" id="ARBA00022475"/>
    </source>
</evidence>
<evidence type="ECO:0000256" key="6">
    <source>
        <dbReference type="ARBA" id="ARBA00023136"/>
    </source>
</evidence>
<evidence type="ECO:0000256" key="4">
    <source>
        <dbReference type="ARBA" id="ARBA00022692"/>
    </source>
</evidence>
<dbReference type="EMBL" id="SRMB01000006">
    <property type="protein sequence ID" value="TGE22717.1"/>
    <property type="molecule type" value="Genomic_DNA"/>
</dbReference>
<feature type="transmembrane region" description="Helical" evidence="7">
    <location>
        <begin position="81"/>
        <end position="99"/>
    </location>
</feature>
<keyword evidence="6 7" id="KW-0472">Membrane</keyword>
<dbReference type="GO" id="GO:0005886">
    <property type="term" value="C:plasma membrane"/>
    <property type="evidence" value="ECO:0007669"/>
    <property type="project" value="UniProtKB-SubCell"/>
</dbReference>
<feature type="transmembrane region" description="Helical" evidence="7">
    <location>
        <begin position="12"/>
        <end position="30"/>
    </location>
</feature>
<keyword evidence="3" id="KW-1003">Cell membrane</keyword>
<name>A0A4Z0PYB8_9BACT</name>
<keyword evidence="5 7" id="KW-1133">Transmembrane helix</keyword>
<comment type="caution">
    <text evidence="8">The sequence shown here is derived from an EMBL/GenBank/DDBJ whole genome shotgun (WGS) entry which is preliminary data.</text>
</comment>
<organism evidence="8 9">
    <name type="scientific">Hymenobacter metallicola</name>
    <dbReference type="NCBI Taxonomy" id="2563114"/>
    <lineage>
        <taxon>Bacteria</taxon>
        <taxon>Pseudomonadati</taxon>
        <taxon>Bacteroidota</taxon>
        <taxon>Cytophagia</taxon>
        <taxon>Cytophagales</taxon>
        <taxon>Hymenobacteraceae</taxon>
        <taxon>Hymenobacter</taxon>
    </lineage>
</organism>
<comment type="similarity">
    <text evidence="2">Belongs to the DoxX family.</text>
</comment>
<evidence type="ECO:0000256" key="1">
    <source>
        <dbReference type="ARBA" id="ARBA00004651"/>
    </source>
</evidence>
<dbReference type="InterPro" id="IPR032808">
    <property type="entry name" value="DoxX"/>
</dbReference>
<evidence type="ECO:0000313" key="9">
    <source>
        <dbReference type="Proteomes" id="UP000298471"/>
    </source>
</evidence>
<proteinExistence type="inferred from homology"/>
<dbReference type="InterPro" id="IPR051907">
    <property type="entry name" value="DoxX-like_oxidoreductase"/>
</dbReference>
<keyword evidence="9" id="KW-1185">Reference proteome</keyword>